<dbReference type="SUPFAM" id="SSF51182">
    <property type="entry name" value="RmlC-like cupins"/>
    <property type="match status" value="1"/>
</dbReference>
<dbReference type="InterPro" id="IPR011051">
    <property type="entry name" value="RmlC_Cupin_sf"/>
</dbReference>
<dbReference type="Proteomes" id="UP000001302">
    <property type="component" value="Chromosome"/>
</dbReference>
<dbReference type="EMBL" id="CP002156">
    <property type="protein sequence ID" value="ADM09477.1"/>
    <property type="molecule type" value="Genomic_DNA"/>
</dbReference>
<name>E0TEA2_PARBH</name>
<dbReference type="InterPro" id="IPR052538">
    <property type="entry name" value="Flavonoid_dioxygenase-like"/>
</dbReference>
<protein>
    <recommendedName>
        <fullName evidence="1">Cupin type-2 domain-containing protein</fullName>
    </recommendedName>
</protein>
<dbReference type="STRING" id="314260.PB2503_07057"/>
<feature type="domain" description="Cupin type-2" evidence="1">
    <location>
        <begin position="31"/>
        <end position="98"/>
    </location>
</feature>
<dbReference type="InterPro" id="IPR014710">
    <property type="entry name" value="RmlC-like_jellyroll"/>
</dbReference>
<dbReference type="HOGENOM" id="CLU_090569_1_1_5"/>
<reference evidence="2 3" key="2">
    <citation type="journal article" date="2011" name="J. Bacteriol.">
        <title>Complete genome sequence of strain HTCC2503T of Parvularcula bermudensis, the type species of the order "Parvularculales" in the class Alphaproteobacteria.</title>
        <authorList>
            <person name="Oh H.M."/>
            <person name="Kang I."/>
            <person name="Vergin K.L."/>
            <person name="Kang D."/>
            <person name="Rhee K.H."/>
            <person name="Giovannoni S.J."/>
            <person name="Cho J.C."/>
        </authorList>
    </citation>
    <scope>NUCLEOTIDE SEQUENCE [LARGE SCALE GENOMIC DNA]</scope>
    <source>
        <strain evidence="3">ATCC BAA-594 / HTCC2503 / KCTC 12087</strain>
    </source>
</reference>
<evidence type="ECO:0000313" key="2">
    <source>
        <dbReference type="EMBL" id="ADM09477.1"/>
    </source>
</evidence>
<evidence type="ECO:0000259" key="1">
    <source>
        <dbReference type="Pfam" id="PF07883"/>
    </source>
</evidence>
<sequence>MFFEKDIFKRTKRGAYFREEISTHHHTQLVLMSVNPGDDIGEESHDVDQVLIFVEGRGKAIVGDETFKVKKGSLVVVPAGAVHNFIAQGRKPLKLFTLYSPPEEPVGTIHKTKQEAVAAEAAHHSD</sequence>
<reference evidence="3" key="1">
    <citation type="submission" date="2010-08" db="EMBL/GenBank/DDBJ databases">
        <title>Genome sequence of Parvularcula bermudensis HTCC2503.</title>
        <authorList>
            <person name="Kang D.-M."/>
            <person name="Oh H.-M."/>
            <person name="Cho J.-C."/>
        </authorList>
    </citation>
    <scope>NUCLEOTIDE SEQUENCE [LARGE SCALE GENOMIC DNA]</scope>
    <source>
        <strain evidence="3">ATCC BAA-594 / HTCC2503 / KCTC 12087</strain>
    </source>
</reference>
<dbReference type="OrthoDB" id="9798709at2"/>
<dbReference type="PANTHER" id="PTHR43346">
    <property type="entry name" value="LIGAND BINDING DOMAIN PROTEIN, PUTATIVE (AFU_ORTHOLOGUE AFUA_6G14370)-RELATED"/>
    <property type="match status" value="1"/>
</dbReference>
<dbReference type="KEGG" id="pbr:PB2503_07057"/>
<accession>E0TEA2</accession>
<gene>
    <name evidence="2" type="ordered locus">PB2503_07057</name>
</gene>
<dbReference type="Gene3D" id="2.60.120.10">
    <property type="entry name" value="Jelly Rolls"/>
    <property type="match status" value="1"/>
</dbReference>
<dbReference type="Pfam" id="PF07883">
    <property type="entry name" value="Cupin_2"/>
    <property type="match status" value="1"/>
</dbReference>
<dbReference type="RefSeq" id="WP_013300451.1">
    <property type="nucleotide sequence ID" value="NC_014414.1"/>
</dbReference>
<dbReference type="AlphaFoldDB" id="E0TEA2"/>
<proteinExistence type="predicted"/>
<organism evidence="2 3">
    <name type="scientific">Parvularcula bermudensis (strain ATCC BAA-594 / HTCC2503 / KCTC 12087)</name>
    <dbReference type="NCBI Taxonomy" id="314260"/>
    <lineage>
        <taxon>Bacteria</taxon>
        <taxon>Pseudomonadati</taxon>
        <taxon>Pseudomonadota</taxon>
        <taxon>Alphaproteobacteria</taxon>
        <taxon>Parvularculales</taxon>
        <taxon>Parvularculaceae</taxon>
        <taxon>Parvularcula</taxon>
    </lineage>
</organism>
<dbReference type="InterPro" id="IPR013096">
    <property type="entry name" value="Cupin_2"/>
</dbReference>
<evidence type="ECO:0000313" key="3">
    <source>
        <dbReference type="Proteomes" id="UP000001302"/>
    </source>
</evidence>
<dbReference type="CDD" id="cd02223">
    <property type="entry name" value="cupin_Bh2720-like"/>
    <property type="match status" value="1"/>
</dbReference>
<dbReference type="eggNOG" id="COG0662">
    <property type="taxonomic scope" value="Bacteria"/>
</dbReference>
<keyword evidence="3" id="KW-1185">Reference proteome</keyword>
<dbReference type="PANTHER" id="PTHR43346:SF1">
    <property type="entry name" value="QUERCETIN 2,3-DIOXYGENASE-RELATED"/>
    <property type="match status" value="1"/>
</dbReference>